<organism evidence="3 4">
    <name type="scientific">Psychrobacter alimentarius</name>
    <dbReference type="NCBI Taxonomy" id="261164"/>
    <lineage>
        <taxon>Bacteria</taxon>
        <taxon>Pseudomonadati</taxon>
        <taxon>Pseudomonadota</taxon>
        <taxon>Gammaproteobacteria</taxon>
        <taxon>Moraxellales</taxon>
        <taxon>Moraxellaceae</taxon>
        <taxon>Psychrobacter</taxon>
    </lineage>
</organism>
<gene>
    <name evidence="3" type="ORF">A3K91_0724</name>
</gene>
<accession>A0ABN4N1U4</accession>
<dbReference type="GO" id="GO:0016740">
    <property type="term" value="F:transferase activity"/>
    <property type="evidence" value="ECO:0007669"/>
    <property type="project" value="UniProtKB-KW"/>
</dbReference>
<dbReference type="RefSeq" id="WP_062844049.1">
    <property type="nucleotide sequence ID" value="NZ_CP014945.1"/>
</dbReference>
<proteinExistence type="predicted"/>
<dbReference type="PANTHER" id="PTHR46401">
    <property type="entry name" value="GLYCOSYLTRANSFERASE WBBK-RELATED"/>
    <property type="match status" value="1"/>
</dbReference>
<sequence>MNIAHLCLSCFYYDGFSYQENLLVQQNVKDGHNVQVIASTESIDSNGRITFVQKSSYMGGDGALVNRVPYNKLVPKIIQYKIKSYDQVFTLLKDFAPDIIYFHGISAVELLSIKKFKIQYPNVKLILDCHSDKYNSATNFLSKNILHSIIYRTCYQSILPFVDKVFCISLDTMDFAIDFYGTPEEKVEFFPLGGECLEDEEYFDLRTNIRLDLNISESEIMILQTGKINAKKKAIESILQFKKVNNSNLVYVIAGSLEEDVKTEILKLISSDNRIRYLGWVDSVRLKGLLCASDLYLQPGSQSATMQQSICLRNPIILDNVKSHKPFVDGNGWLINNIEDIYRILDSISENSSVLSEMSKKSYQIAINILDYRKLAKKIYSI</sequence>
<protein>
    <submittedName>
        <fullName evidence="3">Glycosyl transferase family 1</fullName>
    </submittedName>
</protein>
<dbReference type="EMBL" id="CP014945">
    <property type="protein sequence ID" value="AMT96346.1"/>
    <property type="molecule type" value="Genomic_DNA"/>
</dbReference>
<dbReference type="InterPro" id="IPR028098">
    <property type="entry name" value="Glyco_trans_4-like_N"/>
</dbReference>
<keyword evidence="1 3" id="KW-0808">Transferase</keyword>
<reference evidence="3 4" key="1">
    <citation type="submission" date="2016-03" db="EMBL/GenBank/DDBJ databases">
        <title>Genome sequencing of Psychrobacter alimentarius PAMC 27889.</title>
        <authorList>
            <person name="Lee J."/>
            <person name="Kim O.-S."/>
        </authorList>
    </citation>
    <scope>NUCLEOTIDE SEQUENCE [LARGE SCALE GENOMIC DNA]</scope>
    <source>
        <strain evidence="3 4">PAMC 27889</strain>
    </source>
</reference>
<dbReference type="GeneID" id="33060407"/>
<evidence type="ECO:0000313" key="4">
    <source>
        <dbReference type="Proteomes" id="UP000076104"/>
    </source>
</evidence>
<feature type="domain" description="Glycosyltransferase subfamily 4-like N-terminal" evidence="2">
    <location>
        <begin position="25"/>
        <end position="193"/>
    </location>
</feature>
<evidence type="ECO:0000256" key="1">
    <source>
        <dbReference type="ARBA" id="ARBA00022679"/>
    </source>
</evidence>
<dbReference type="PANTHER" id="PTHR46401:SF2">
    <property type="entry name" value="GLYCOSYLTRANSFERASE WBBK-RELATED"/>
    <property type="match status" value="1"/>
</dbReference>
<evidence type="ECO:0000313" key="3">
    <source>
        <dbReference type="EMBL" id="AMT96346.1"/>
    </source>
</evidence>
<name>A0ABN4N1U4_9GAMM</name>
<dbReference type="Proteomes" id="UP000076104">
    <property type="component" value="Chromosome"/>
</dbReference>
<evidence type="ECO:0000259" key="2">
    <source>
        <dbReference type="Pfam" id="PF13439"/>
    </source>
</evidence>
<keyword evidence="4" id="KW-1185">Reference proteome</keyword>
<dbReference type="SUPFAM" id="SSF53756">
    <property type="entry name" value="UDP-Glycosyltransferase/glycogen phosphorylase"/>
    <property type="match status" value="1"/>
</dbReference>
<dbReference type="Gene3D" id="3.40.50.2000">
    <property type="entry name" value="Glycogen Phosphorylase B"/>
    <property type="match status" value="2"/>
</dbReference>
<dbReference type="Pfam" id="PF13439">
    <property type="entry name" value="Glyco_transf_4"/>
    <property type="match status" value="1"/>
</dbReference>